<proteinExistence type="predicted"/>
<gene>
    <name evidence="1" type="ORF">AGERDE_LOCUS12193</name>
</gene>
<name>A0A9N9E9D7_9GLOM</name>
<feature type="non-terminal residue" evidence="1">
    <location>
        <position position="85"/>
    </location>
</feature>
<evidence type="ECO:0000313" key="2">
    <source>
        <dbReference type="Proteomes" id="UP000789831"/>
    </source>
</evidence>
<sequence length="85" mass="9370">NRPTINKVNQDLKAIVWSPPESPVFTPETLSKVTLALSSEVWSSIEQLSGSSNSSCEDYCEDSENLASYHEILSISKNTPEIIVD</sequence>
<dbReference type="Proteomes" id="UP000789831">
    <property type="component" value="Unassembled WGS sequence"/>
</dbReference>
<dbReference type="AlphaFoldDB" id="A0A9N9E9D7"/>
<evidence type="ECO:0000313" key="1">
    <source>
        <dbReference type="EMBL" id="CAG8669566.1"/>
    </source>
</evidence>
<comment type="caution">
    <text evidence="1">The sequence shown here is derived from an EMBL/GenBank/DDBJ whole genome shotgun (WGS) entry which is preliminary data.</text>
</comment>
<organism evidence="1 2">
    <name type="scientific">Ambispora gerdemannii</name>
    <dbReference type="NCBI Taxonomy" id="144530"/>
    <lineage>
        <taxon>Eukaryota</taxon>
        <taxon>Fungi</taxon>
        <taxon>Fungi incertae sedis</taxon>
        <taxon>Mucoromycota</taxon>
        <taxon>Glomeromycotina</taxon>
        <taxon>Glomeromycetes</taxon>
        <taxon>Archaeosporales</taxon>
        <taxon>Ambisporaceae</taxon>
        <taxon>Ambispora</taxon>
    </lineage>
</organism>
<feature type="non-terminal residue" evidence="1">
    <location>
        <position position="1"/>
    </location>
</feature>
<protein>
    <submittedName>
        <fullName evidence="1">11123_t:CDS:1</fullName>
    </submittedName>
</protein>
<accession>A0A9N9E9D7</accession>
<keyword evidence="2" id="KW-1185">Reference proteome</keyword>
<dbReference type="EMBL" id="CAJVPL010007428">
    <property type="protein sequence ID" value="CAG8669566.1"/>
    <property type="molecule type" value="Genomic_DNA"/>
</dbReference>
<reference evidence="1" key="1">
    <citation type="submission" date="2021-06" db="EMBL/GenBank/DDBJ databases">
        <authorList>
            <person name="Kallberg Y."/>
            <person name="Tangrot J."/>
            <person name="Rosling A."/>
        </authorList>
    </citation>
    <scope>NUCLEOTIDE SEQUENCE</scope>
    <source>
        <strain evidence="1">MT106</strain>
    </source>
</reference>